<evidence type="ECO:0000313" key="1">
    <source>
        <dbReference type="EMBL" id="GLD47564.1"/>
    </source>
</evidence>
<gene>
    <name evidence="1" type="ORF">AKAME5_000170300</name>
</gene>
<evidence type="ECO:0000313" key="2">
    <source>
        <dbReference type="Proteomes" id="UP001279410"/>
    </source>
</evidence>
<protein>
    <submittedName>
        <fullName evidence="1">Potassium voltage-gated channel subfamily H member 5 isoform X1</fullName>
    </submittedName>
</protein>
<dbReference type="Proteomes" id="UP001279410">
    <property type="component" value="Unassembled WGS sequence"/>
</dbReference>
<proteinExistence type="predicted"/>
<organism evidence="1 2">
    <name type="scientific">Lates japonicus</name>
    <name type="common">Japanese lates</name>
    <dbReference type="NCBI Taxonomy" id="270547"/>
    <lineage>
        <taxon>Eukaryota</taxon>
        <taxon>Metazoa</taxon>
        <taxon>Chordata</taxon>
        <taxon>Craniata</taxon>
        <taxon>Vertebrata</taxon>
        <taxon>Euteleostomi</taxon>
        <taxon>Actinopterygii</taxon>
        <taxon>Neopterygii</taxon>
        <taxon>Teleostei</taxon>
        <taxon>Neoteleostei</taxon>
        <taxon>Acanthomorphata</taxon>
        <taxon>Carangaria</taxon>
        <taxon>Carangaria incertae sedis</taxon>
        <taxon>Centropomidae</taxon>
        <taxon>Lates</taxon>
    </lineage>
</organism>
<accession>A0AAD3QVI3</accession>
<dbReference type="AlphaFoldDB" id="A0AAD3QVI3"/>
<keyword evidence="2" id="KW-1185">Reference proteome</keyword>
<dbReference type="EMBL" id="BRZM01000004">
    <property type="protein sequence ID" value="GLD47564.1"/>
    <property type="molecule type" value="Genomic_DNA"/>
</dbReference>
<reference evidence="1" key="1">
    <citation type="submission" date="2022-08" db="EMBL/GenBank/DDBJ databases">
        <title>Genome sequencing of akame (Lates japonicus).</title>
        <authorList>
            <person name="Hashiguchi Y."/>
            <person name="Takahashi H."/>
        </authorList>
    </citation>
    <scope>NUCLEOTIDE SEQUENCE</scope>
    <source>
        <strain evidence="1">Kochi</strain>
    </source>
</reference>
<name>A0AAD3QVI3_LATJO</name>
<comment type="caution">
    <text evidence="1">The sequence shown here is derived from an EMBL/GenBank/DDBJ whole genome shotgun (WGS) entry which is preliminary data.</text>
</comment>
<sequence>MQGLLGISTSLFSSLKVVRLLRLGRIARKLDHYLESQCWGSGPLLVCVLFGLLAHWLLLHLVEYSIGTYEVIDEVTNTHQNGQLALPAGLNIGSLHAYNANDADPVESSSWTLCTSPTLCSP</sequence>